<feature type="transmembrane region" description="Helical" evidence="7">
    <location>
        <begin position="75"/>
        <end position="98"/>
    </location>
</feature>
<feature type="transmembrane region" description="Helical" evidence="7">
    <location>
        <begin position="360"/>
        <end position="378"/>
    </location>
</feature>
<feature type="transmembrane region" description="Helical" evidence="7">
    <location>
        <begin position="159"/>
        <end position="177"/>
    </location>
</feature>
<evidence type="ECO:0000259" key="8">
    <source>
        <dbReference type="Pfam" id="PF02554"/>
    </source>
</evidence>
<keyword evidence="10" id="KW-1185">Reference proteome</keyword>
<keyword evidence="6 7" id="KW-0472">Membrane</keyword>
<evidence type="ECO:0000256" key="7">
    <source>
        <dbReference type="SAM" id="Phobius"/>
    </source>
</evidence>
<feature type="domain" description="CstA N-terminal" evidence="8">
    <location>
        <begin position="314"/>
        <end position="426"/>
    </location>
</feature>
<feature type="transmembrane region" description="Helical" evidence="7">
    <location>
        <begin position="384"/>
        <end position="405"/>
    </location>
</feature>
<feature type="transmembrane region" description="Helical" evidence="7">
    <location>
        <begin position="126"/>
        <end position="147"/>
    </location>
</feature>
<dbReference type="Pfam" id="PF02554">
    <property type="entry name" value="CstA"/>
    <property type="match status" value="2"/>
</dbReference>
<dbReference type="Proteomes" id="UP000007844">
    <property type="component" value="Chromosome"/>
</dbReference>
<dbReference type="STRING" id="690850.Desaf_3607"/>
<keyword evidence="5 7" id="KW-1133">Transmembrane helix</keyword>
<dbReference type="RefSeq" id="WP_014261498.1">
    <property type="nucleotide sequence ID" value="NC_016629.1"/>
</dbReference>
<dbReference type="GO" id="GO:0005886">
    <property type="term" value="C:plasma membrane"/>
    <property type="evidence" value="ECO:0007669"/>
    <property type="project" value="UniProtKB-SubCell"/>
</dbReference>
<keyword evidence="4 7" id="KW-0812">Transmembrane</keyword>
<feature type="transmembrane region" description="Helical" evidence="7">
    <location>
        <begin position="412"/>
        <end position="434"/>
    </location>
</feature>
<evidence type="ECO:0000256" key="2">
    <source>
        <dbReference type="ARBA" id="ARBA00007755"/>
    </source>
</evidence>
<comment type="similarity">
    <text evidence="2">Belongs to the peptide transporter carbon starvation (CstA) (TC 2.A.114) family.</text>
</comment>
<feature type="transmembrane region" description="Helical" evidence="7">
    <location>
        <begin position="264"/>
        <end position="287"/>
    </location>
</feature>
<proteinExistence type="inferred from homology"/>
<dbReference type="AlphaFoldDB" id="F3YYQ9"/>
<protein>
    <submittedName>
        <fullName evidence="9">Carbon starvation protein CstA</fullName>
    </submittedName>
</protein>
<evidence type="ECO:0000313" key="10">
    <source>
        <dbReference type="Proteomes" id="UP000007844"/>
    </source>
</evidence>
<name>F3YYQ9_DESAF</name>
<evidence type="ECO:0000313" key="9">
    <source>
        <dbReference type="EMBL" id="EGJ51885.1"/>
    </source>
</evidence>
<keyword evidence="3" id="KW-1003">Cell membrane</keyword>
<comment type="subcellular location">
    <subcellularLocation>
        <location evidence="1">Cell membrane</location>
        <topology evidence="1">Multi-pass membrane protein</topology>
    </subcellularLocation>
</comment>
<evidence type="ECO:0000256" key="6">
    <source>
        <dbReference type="ARBA" id="ARBA00023136"/>
    </source>
</evidence>
<dbReference type="KEGG" id="daf:Desaf_3607"/>
<sequence>MTLFFACVASLIIGYAIYGKVIERIFGIDSERKTPAYTMQDGVDFTPMAKWKLIFIQVLDIAGIGPIFGPILGALYGPAALIWIVIGGIFAGAVHDYFSGMLSIRNRGENMPDVVGRYMGMPARHLMRVFAMVLLLLVGVVFVLAPAKLLTELTGVQTGILVAAIFGYYFLATILPIDKLIGRLYPLFGMLLLVMTISVAVALFASDHSILPNTDFLANVHPTNLPIWPLLFITLSCGAISGFHCTQSPLMARCCKNESEGRSVFYGAMIIESIIALVWATVGMSFYDNPEALQAVIASGSPSAVVSEASRALLGTLGGALSIIAVVILPITSGDTAFRSARLIVADALKLNQRPVAKRLYVAVPLFLIGYIISTQNFSMIWRYFGFANQCLSAMMLWTAAVYLARHAKLHWIASLPATFMTAVVVTFILNAQIGFNLPYNVSVIAGIVAAIATMLAFMVKYGMNRVPMAEEVLASDSADA</sequence>
<feature type="transmembrane region" description="Helical" evidence="7">
    <location>
        <begin position="184"/>
        <end position="205"/>
    </location>
</feature>
<feature type="transmembrane region" description="Helical" evidence="7">
    <location>
        <begin position="440"/>
        <end position="460"/>
    </location>
</feature>
<dbReference type="EMBL" id="CP003221">
    <property type="protein sequence ID" value="EGJ51885.1"/>
    <property type="molecule type" value="Genomic_DNA"/>
</dbReference>
<organism evidence="9 10">
    <name type="scientific">Desulfocurvibacter africanus subsp. africanus str. Walvis Bay</name>
    <dbReference type="NCBI Taxonomy" id="690850"/>
    <lineage>
        <taxon>Bacteria</taxon>
        <taxon>Pseudomonadati</taxon>
        <taxon>Thermodesulfobacteriota</taxon>
        <taxon>Desulfovibrionia</taxon>
        <taxon>Desulfovibrionales</taxon>
        <taxon>Desulfovibrionaceae</taxon>
        <taxon>Desulfocurvibacter</taxon>
    </lineage>
</organism>
<dbReference type="InterPro" id="IPR051605">
    <property type="entry name" value="CstA"/>
</dbReference>
<accession>F3YYQ9</accession>
<gene>
    <name evidence="9" type="ORF">Desaf_3607</name>
</gene>
<evidence type="ECO:0000256" key="5">
    <source>
        <dbReference type="ARBA" id="ARBA00022989"/>
    </source>
</evidence>
<reference evidence="9 10" key="1">
    <citation type="journal article" date="2011" name="J. Bacteriol.">
        <title>Genome sequence of the mercury-methylating and pleomorphic Desulfovibrio africanus Strain Walvis Bay.</title>
        <authorList>
            <person name="Brown S.D."/>
            <person name="Wall J.D."/>
            <person name="Kucken A.M."/>
            <person name="Gilmour C.C."/>
            <person name="Podar M."/>
            <person name="Brandt C.C."/>
            <person name="Teshima H."/>
            <person name="Detter J.C."/>
            <person name="Han C.S."/>
            <person name="Land M.L."/>
            <person name="Lucas S."/>
            <person name="Han J."/>
            <person name="Pennacchio L."/>
            <person name="Nolan M."/>
            <person name="Pitluck S."/>
            <person name="Woyke T."/>
            <person name="Goodwin L."/>
            <person name="Palumbo A.V."/>
            <person name="Elias D.A."/>
        </authorList>
    </citation>
    <scope>NUCLEOTIDE SEQUENCE [LARGE SCALE GENOMIC DNA]</scope>
    <source>
        <strain evidence="9 10">Walvis Bay</strain>
    </source>
</reference>
<feature type="domain" description="CstA N-terminal" evidence="8">
    <location>
        <begin position="1"/>
        <end position="154"/>
    </location>
</feature>
<feature type="transmembrane region" description="Helical" evidence="7">
    <location>
        <begin position="225"/>
        <end position="243"/>
    </location>
</feature>
<dbReference type="HOGENOM" id="CLU_010531_3_1_7"/>
<evidence type="ECO:0000256" key="3">
    <source>
        <dbReference type="ARBA" id="ARBA00022475"/>
    </source>
</evidence>
<feature type="transmembrane region" description="Helical" evidence="7">
    <location>
        <begin position="312"/>
        <end position="332"/>
    </location>
</feature>
<dbReference type="PANTHER" id="PTHR30252:SF4">
    <property type="entry name" value="CARBON STARVATION"/>
    <property type="match status" value="1"/>
</dbReference>
<dbReference type="eggNOG" id="COG1966">
    <property type="taxonomic scope" value="Bacteria"/>
</dbReference>
<dbReference type="GO" id="GO:0009267">
    <property type="term" value="P:cellular response to starvation"/>
    <property type="evidence" value="ECO:0007669"/>
    <property type="project" value="InterPro"/>
</dbReference>
<evidence type="ECO:0000256" key="4">
    <source>
        <dbReference type="ARBA" id="ARBA00022692"/>
    </source>
</evidence>
<dbReference type="PANTHER" id="PTHR30252">
    <property type="entry name" value="INNER MEMBRANE PEPTIDE TRANSPORTER"/>
    <property type="match status" value="1"/>
</dbReference>
<evidence type="ECO:0000256" key="1">
    <source>
        <dbReference type="ARBA" id="ARBA00004651"/>
    </source>
</evidence>
<dbReference type="InterPro" id="IPR003706">
    <property type="entry name" value="CstA_N"/>
</dbReference>